<evidence type="ECO:0000313" key="3">
    <source>
        <dbReference type="Proteomes" id="UP000274756"/>
    </source>
</evidence>
<dbReference type="Proteomes" id="UP000038040">
    <property type="component" value="Unplaced"/>
</dbReference>
<protein>
    <submittedName>
        <fullName evidence="4">Secreted protein</fullName>
    </submittedName>
</protein>
<reference evidence="1 3" key="2">
    <citation type="submission" date="2018-11" db="EMBL/GenBank/DDBJ databases">
        <authorList>
            <consortium name="Pathogen Informatics"/>
        </authorList>
    </citation>
    <scope>NUCLEOTIDE SEQUENCE [LARGE SCALE GENOMIC DNA]</scope>
</reference>
<dbReference type="AlphaFoldDB" id="A0A0N4ULS6"/>
<reference evidence="4" key="1">
    <citation type="submission" date="2017-02" db="UniProtKB">
        <authorList>
            <consortium name="WormBaseParasite"/>
        </authorList>
    </citation>
    <scope>IDENTIFICATION</scope>
</reference>
<sequence>MSLCKQSVLSVISVMVKMWTAWVVIALLTFFFLSSINAGHSDIADCVMLVGNNIKKPSISPNACLDVDGAFCFAVFPLTDVIANNLMPLEF</sequence>
<organism evidence="2 4">
    <name type="scientific">Dracunculus medinensis</name>
    <name type="common">Guinea worm</name>
    <dbReference type="NCBI Taxonomy" id="318479"/>
    <lineage>
        <taxon>Eukaryota</taxon>
        <taxon>Metazoa</taxon>
        <taxon>Ecdysozoa</taxon>
        <taxon>Nematoda</taxon>
        <taxon>Chromadorea</taxon>
        <taxon>Rhabditida</taxon>
        <taxon>Spirurina</taxon>
        <taxon>Dracunculoidea</taxon>
        <taxon>Dracunculidae</taxon>
        <taxon>Dracunculus</taxon>
    </lineage>
</organism>
<evidence type="ECO:0000313" key="4">
    <source>
        <dbReference type="WBParaSite" id="DME_0000876401-mRNA-1"/>
    </source>
</evidence>
<dbReference type="WBParaSite" id="DME_0000876401-mRNA-1">
    <property type="protein sequence ID" value="DME_0000876401-mRNA-1"/>
    <property type="gene ID" value="DME_0000876401"/>
</dbReference>
<evidence type="ECO:0000313" key="1">
    <source>
        <dbReference type="EMBL" id="VDN52682.1"/>
    </source>
</evidence>
<accession>A0A0N4ULS6</accession>
<keyword evidence="3" id="KW-1185">Reference proteome</keyword>
<proteinExistence type="predicted"/>
<gene>
    <name evidence="1" type="ORF">DME_LOCUS2655</name>
</gene>
<name>A0A0N4ULS6_DRAME</name>
<dbReference type="Proteomes" id="UP000274756">
    <property type="component" value="Unassembled WGS sequence"/>
</dbReference>
<evidence type="ECO:0000313" key="2">
    <source>
        <dbReference type="Proteomes" id="UP000038040"/>
    </source>
</evidence>
<dbReference type="EMBL" id="UYYG01000073">
    <property type="protein sequence ID" value="VDN52682.1"/>
    <property type="molecule type" value="Genomic_DNA"/>
</dbReference>